<sequence>MEPETPFDELAPQEVHIEAVEGFHLGGTRYSASFELSDHNSEFARSYLLEVDCGEGLTFSIRQQVENTIMSHASLGDDRHLVLRLGGRMYDLTPAGDTMTRLPNGVLRRIFHIEGGAQYVVGDDGVCYLRDRDVWNEVPPVTARALRDIHGPYPELIHSCGNAGTLLRLRGGQWEPVELADQRDFTALEVTDAKLIHIGGPDGLALALRDDELVELNTPARDFFGIRSFKGQRYWSDANWGLNIQKGDSIVPFRELRHAFYMHASAEKLVISGWKEIFIFDGEAWDGFELGYDGNIFLRRLDMADYGG</sequence>
<dbReference type="RefSeq" id="WP_205295427.1">
    <property type="nucleotide sequence ID" value="NZ_CP070369.1"/>
</dbReference>
<dbReference type="EMBL" id="CP070369">
    <property type="protein sequence ID" value="QRZ14449.1"/>
    <property type="molecule type" value="Genomic_DNA"/>
</dbReference>
<proteinExistence type="predicted"/>
<protein>
    <submittedName>
        <fullName evidence="1">Uncharacterized protein</fullName>
    </submittedName>
</protein>
<accession>A0ABX7JKV7</accession>
<geneLocation type="plasmid" evidence="1 2">
    <name>p1</name>
</geneLocation>
<dbReference type="Proteomes" id="UP000663629">
    <property type="component" value="Plasmid p1"/>
</dbReference>
<reference evidence="1 2" key="1">
    <citation type="submission" date="2021-02" db="EMBL/GenBank/DDBJ databases">
        <title>Paracoccus methylovroum sp.nov., a new methanol and methylamine utilizing methylotrophic denitrifer.</title>
        <authorList>
            <person name="Timsy T."/>
            <person name="Behrendt U."/>
            <person name="Ulrich A."/>
            <person name="Spanner T."/>
            <person name="Foesel B.U."/>
            <person name="Horn M.A."/>
            <person name="Kolb S."/>
        </authorList>
    </citation>
    <scope>NUCLEOTIDE SEQUENCE [LARGE SCALE GENOMIC DNA]</scope>
    <source>
        <strain evidence="1 2">H4-D09</strain>
        <plasmid evidence="1 2">p1</plasmid>
    </source>
</reference>
<organism evidence="1 2">
    <name type="scientific">Paracoccus methylovorus</name>
    <dbReference type="NCBI Taxonomy" id="2812658"/>
    <lineage>
        <taxon>Bacteria</taxon>
        <taxon>Pseudomonadati</taxon>
        <taxon>Pseudomonadota</taxon>
        <taxon>Alphaproteobacteria</taxon>
        <taxon>Rhodobacterales</taxon>
        <taxon>Paracoccaceae</taxon>
        <taxon>Paracoccus</taxon>
    </lineage>
</organism>
<keyword evidence="1" id="KW-0614">Plasmid</keyword>
<gene>
    <name evidence="1" type="ORF">JWJ88_11175</name>
</gene>
<evidence type="ECO:0000313" key="1">
    <source>
        <dbReference type="EMBL" id="QRZ14449.1"/>
    </source>
</evidence>
<name>A0ABX7JKV7_9RHOB</name>
<evidence type="ECO:0000313" key="2">
    <source>
        <dbReference type="Proteomes" id="UP000663629"/>
    </source>
</evidence>
<keyword evidence="2" id="KW-1185">Reference proteome</keyword>